<evidence type="ECO:0000313" key="3">
    <source>
        <dbReference type="Proteomes" id="UP000239872"/>
    </source>
</evidence>
<protein>
    <recommendedName>
        <fullName evidence="4">DUF922 domain-containing protein</fullName>
    </recommendedName>
</protein>
<feature type="chain" id="PRO_5015639961" description="DUF922 domain-containing protein" evidence="1">
    <location>
        <begin position="25"/>
        <end position="409"/>
    </location>
</feature>
<dbReference type="EMBL" id="PPSL01000005">
    <property type="protein sequence ID" value="PQJ09894.1"/>
    <property type="molecule type" value="Genomic_DNA"/>
</dbReference>
<organism evidence="2 3">
    <name type="scientific">Flavipsychrobacter stenotrophus</name>
    <dbReference type="NCBI Taxonomy" id="2077091"/>
    <lineage>
        <taxon>Bacteria</taxon>
        <taxon>Pseudomonadati</taxon>
        <taxon>Bacteroidota</taxon>
        <taxon>Chitinophagia</taxon>
        <taxon>Chitinophagales</taxon>
        <taxon>Chitinophagaceae</taxon>
        <taxon>Flavipsychrobacter</taxon>
    </lineage>
</organism>
<evidence type="ECO:0000313" key="2">
    <source>
        <dbReference type="EMBL" id="PQJ09894.1"/>
    </source>
</evidence>
<proteinExistence type="predicted"/>
<name>A0A2S7ST29_9BACT</name>
<dbReference type="Pfam" id="PF06037">
    <property type="entry name" value="DUF922"/>
    <property type="match status" value="1"/>
</dbReference>
<keyword evidence="1" id="KW-0732">Signal</keyword>
<dbReference type="AlphaFoldDB" id="A0A2S7ST29"/>
<evidence type="ECO:0000256" key="1">
    <source>
        <dbReference type="SAM" id="SignalP"/>
    </source>
</evidence>
<keyword evidence="3" id="KW-1185">Reference proteome</keyword>
<evidence type="ECO:0008006" key="4">
    <source>
        <dbReference type="Google" id="ProtNLM"/>
    </source>
</evidence>
<sequence>MKISGSMRLLLLLLCFLFTTVTYAQEEWIAPEGKIINYRTLTWNDFQNKEDKDHAEKLAERNLEARAYVCPSIYFKADSGETQDNGRVKFSFHVKCAFQSRAFVRESTKEMHSDYVLIHEQDHYDIALTYANKLQAELSSRDYSGDKYGAEIDKVYDDLMAKYHKTQETYDAEVNPNGTDDVAKQHLWDMRINKCLENNTDEYYASPETNVQSVKAIWQIVKRIPGEPNLQFVVRARPLYCGFQDEMKTKIFETSEWTKTPAVTAFYTQKYFTDEEGVQPKECVRTLGYLFVPTAKDTYKRILIDTFSTDGVQEKIVGVFWANADSDNVKELIVMTTVTKKDKQATGTLYVNRVYDDVAKVVPAKMKKLDEVATKIEGGFEGVTAGKPTKAKYRSEKEIAEALRKLGYQ</sequence>
<feature type="signal peptide" evidence="1">
    <location>
        <begin position="1"/>
        <end position="24"/>
    </location>
</feature>
<accession>A0A2S7ST29</accession>
<dbReference type="Proteomes" id="UP000239872">
    <property type="component" value="Unassembled WGS sequence"/>
</dbReference>
<dbReference type="InterPro" id="IPR010321">
    <property type="entry name" value="DUF922"/>
</dbReference>
<reference evidence="2 3" key="1">
    <citation type="submission" date="2018-01" db="EMBL/GenBank/DDBJ databases">
        <title>A novel member of the phylum Bacteroidetes isolated from glacier ice.</title>
        <authorList>
            <person name="Liu Q."/>
            <person name="Xin Y.-H."/>
        </authorList>
    </citation>
    <scope>NUCLEOTIDE SEQUENCE [LARGE SCALE GENOMIC DNA]</scope>
    <source>
        <strain evidence="2 3">RB1R16</strain>
    </source>
</reference>
<comment type="caution">
    <text evidence="2">The sequence shown here is derived from an EMBL/GenBank/DDBJ whole genome shotgun (WGS) entry which is preliminary data.</text>
</comment>
<gene>
    <name evidence="2" type="ORF">CJD36_018410</name>
</gene>